<comment type="subcellular location">
    <subcellularLocation>
        <location evidence="5">Cytoplasm</location>
    </subcellularLocation>
</comment>
<dbReference type="GO" id="GO:0005829">
    <property type="term" value="C:cytosol"/>
    <property type="evidence" value="ECO:0007669"/>
    <property type="project" value="TreeGrafter"/>
</dbReference>
<dbReference type="InterPro" id="IPR030881">
    <property type="entry name" value="CshB"/>
</dbReference>
<dbReference type="SUPFAM" id="SSF52540">
    <property type="entry name" value="P-loop containing nucleoside triphosphate hydrolases"/>
    <property type="match status" value="1"/>
</dbReference>
<evidence type="ECO:0000256" key="3">
    <source>
        <dbReference type="ARBA" id="ARBA00022806"/>
    </source>
</evidence>
<feature type="domain" description="Helicase C-terminal" evidence="8">
    <location>
        <begin position="233"/>
        <end position="384"/>
    </location>
</feature>
<dbReference type="GO" id="GO:0006401">
    <property type="term" value="P:RNA catabolic process"/>
    <property type="evidence" value="ECO:0007669"/>
    <property type="project" value="UniProtKB-UniRule"/>
</dbReference>
<keyword evidence="5" id="KW-0346">Stress response</keyword>
<dbReference type="CDD" id="cd00268">
    <property type="entry name" value="DEADc"/>
    <property type="match status" value="1"/>
</dbReference>
<protein>
    <recommendedName>
        <fullName evidence="5">DEAD-box ATP-dependent RNA helicase CshB</fullName>
        <ecNumber evidence="5">3.6.4.13</ecNumber>
    </recommendedName>
</protein>
<dbReference type="InterPro" id="IPR044742">
    <property type="entry name" value="DEAD/DEAH_RhlB"/>
</dbReference>
<dbReference type="KEGG" id="lol:LACOL_1249"/>
<feature type="domain" description="DEAD-box RNA helicase Q" evidence="9">
    <location>
        <begin position="3"/>
        <end position="31"/>
    </location>
</feature>
<dbReference type="EMBL" id="AZFE01000003">
    <property type="protein sequence ID" value="KRL57971.1"/>
    <property type="molecule type" value="Genomic_DNA"/>
</dbReference>
<dbReference type="EC" id="3.6.4.13" evidence="5"/>
<accession>A0A0R1RX34</accession>
<dbReference type="InterPro" id="IPR011545">
    <property type="entry name" value="DEAD/DEAH_box_helicase_dom"/>
</dbReference>
<dbReference type="InterPro" id="IPR027417">
    <property type="entry name" value="P-loop_NTPase"/>
</dbReference>
<dbReference type="GO" id="GO:0003724">
    <property type="term" value="F:RNA helicase activity"/>
    <property type="evidence" value="ECO:0007669"/>
    <property type="project" value="UniProtKB-UniRule"/>
</dbReference>
<evidence type="ECO:0000256" key="6">
    <source>
        <dbReference type="PROSITE-ProRule" id="PRU00552"/>
    </source>
</evidence>
<evidence type="ECO:0000256" key="1">
    <source>
        <dbReference type="ARBA" id="ARBA00022741"/>
    </source>
</evidence>
<comment type="function">
    <text evidence="5">Probable DEAD-box RNA helicase. May work in conjunction with the cold shock proteins to ensure proper initiation of transcription at low and optimal temperatures.</text>
</comment>
<keyword evidence="1 5" id="KW-0547">Nucleotide-binding</keyword>
<evidence type="ECO:0000259" key="9">
    <source>
        <dbReference type="PROSITE" id="PS51195"/>
    </source>
</evidence>
<dbReference type="RefSeq" id="WP_057889391.1">
    <property type="nucleotide sequence ID" value="NZ_AZFE01000003.1"/>
</dbReference>
<dbReference type="HAMAP" id="MF_01494">
    <property type="entry name" value="DEAD_helicase_CshB"/>
    <property type="match status" value="1"/>
</dbReference>
<evidence type="ECO:0000313" key="10">
    <source>
        <dbReference type="EMBL" id="KRL57971.1"/>
    </source>
</evidence>
<dbReference type="PANTHER" id="PTHR47963">
    <property type="entry name" value="DEAD-BOX ATP-DEPENDENT RNA HELICASE 47, MITOCHONDRIAL"/>
    <property type="match status" value="1"/>
</dbReference>
<keyword evidence="2 5" id="KW-0378">Hydrolase</keyword>
<evidence type="ECO:0000256" key="4">
    <source>
        <dbReference type="ARBA" id="ARBA00022840"/>
    </source>
</evidence>
<dbReference type="CDD" id="cd18787">
    <property type="entry name" value="SF2_C_DEAD"/>
    <property type="match status" value="1"/>
</dbReference>
<dbReference type="PANTHER" id="PTHR47963:SF1">
    <property type="entry name" value="DEAD-BOX ATP-DEPENDENT RNA HELICASE CSHB"/>
    <property type="match status" value="1"/>
</dbReference>
<dbReference type="STRING" id="1423778.FC70_GL000445"/>
<evidence type="ECO:0000259" key="8">
    <source>
        <dbReference type="PROSITE" id="PS51194"/>
    </source>
</evidence>
<feature type="domain" description="Helicase ATP-binding" evidence="7">
    <location>
        <begin position="34"/>
        <end position="207"/>
    </location>
</feature>
<dbReference type="PROSITE" id="PS51194">
    <property type="entry name" value="HELICASE_CTER"/>
    <property type="match status" value="1"/>
</dbReference>
<dbReference type="GO" id="GO:0016887">
    <property type="term" value="F:ATP hydrolysis activity"/>
    <property type="evidence" value="ECO:0007669"/>
    <property type="project" value="RHEA"/>
</dbReference>
<reference evidence="10 11" key="1">
    <citation type="journal article" date="2015" name="Genome Announc.">
        <title>Expanding the biotechnology potential of lactobacilli through comparative genomics of 213 strains and associated genera.</title>
        <authorList>
            <person name="Sun Z."/>
            <person name="Harris H.M."/>
            <person name="McCann A."/>
            <person name="Guo C."/>
            <person name="Argimon S."/>
            <person name="Zhang W."/>
            <person name="Yang X."/>
            <person name="Jeffery I.B."/>
            <person name="Cooney J.C."/>
            <person name="Kagawa T.F."/>
            <person name="Liu W."/>
            <person name="Song Y."/>
            <person name="Salvetti E."/>
            <person name="Wrobel A."/>
            <person name="Rasinkangas P."/>
            <person name="Parkhill J."/>
            <person name="Rea M.C."/>
            <person name="O'Sullivan O."/>
            <person name="Ritari J."/>
            <person name="Douillard F.P."/>
            <person name="Paul Ross R."/>
            <person name="Yang R."/>
            <person name="Briner A.E."/>
            <person name="Felis G.E."/>
            <person name="de Vos W.M."/>
            <person name="Barrangou R."/>
            <person name="Klaenhammer T.R."/>
            <person name="Caufield P.W."/>
            <person name="Cui Y."/>
            <person name="Zhang H."/>
            <person name="O'Toole P.W."/>
        </authorList>
    </citation>
    <scope>NUCLEOTIDE SEQUENCE [LARGE SCALE GENOMIC DNA]</scope>
    <source>
        <strain evidence="10 11">DSM 15707</strain>
    </source>
</reference>
<dbReference type="PROSITE" id="PS51192">
    <property type="entry name" value="HELICASE_ATP_BIND_1"/>
    <property type="match status" value="1"/>
</dbReference>
<evidence type="ECO:0000256" key="2">
    <source>
        <dbReference type="ARBA" id="ARBA00022801"/>
    </source>
</evidence>
<feature type="short sequence motif" description="Q motif" evidence="6">
    <location>
        <begin position="3"/>
        <end position="31"/>
    </location>
</feature>
<evidence type="ECO:0000256" key="5">
    <source>
        <dbReference type="HAMAP-Rule" id="MF_01494"/>
    </source>
</evidence>
<dbReference type="InterPro" id="IPR050547">
    <property type="entry name" value="DEAD_box_RNA_helicases"/>
</dbReference>
<dbReference type="GO" id="GO:0033592">
    <property type="term" value="F:RNA strand annealing activity"/>
    <property type="evidence" value="ECO:0007669"/>
    <property type="project" value="TreeGrafter"/>
</dbReference>
<dbReference type="GO" id="GO:0005840">
    <property type="term" value="C:ribosome"/>
    <property type="evidence" value="ECO:0007669"/>
    <property type="project" value="TreeGrafter"/>
</dbReference>
<comment type="caution">
    <text evidence="10">The sequence shown here is derived from an EMBL/GenBank/DDBJ whole genome shotgun (WGS) entry which is preliminary data.</text>
</comment>
<dbReference type="Proteomes" id="UP000051697">
    <property type="component" value="Unassembled WGS sequence"/>
</dbReference>
<keyword evidence="4 5" id="KW-0067">ATP-binding</keyword>
<dbReference type="Gene3D" id="3.40.50.300">
    <property type="entry name" value="P-loop containing nucleotide triphosphate hydrolases"/>
    <property type="match status" value="2"/>
</dbReference>
<dbReference type="PROSITE" id="PS51195">
    <property type="entry name" value="Q_MOTIF"/>
    <property type="match status" value="1"/>
</dbReference>
<dbReference type="InterPro" id="IPR014014">
    <property type="entry name" value="RNA_helicase_DEAD_Q_motif"/>
</dbReference>
<keyword evidence="5" id="KW-0694">RNA-binding</keyword>
<dbReference type="PATRIC" id="fig|1423778.4.peg.464"/>
<dbReference type="OrthoDB" id="9805696at2"/>
<evidence type="ECO:0000259" key="7">
    <source>
        <dbReference type="PROSITE" id="PS51192"/>
    </source>
</evidence>
<keyword evidence="11" id="KW-1185">Reference proteome</keyword>
<gene>
    <name evidence="5" type="primary">cshB</name>
    <name evidence="10" type="ORF">FC70_GL000445</name>
</gene>
<dbReference type="Pfam" id="PF00271">
    <property type="entry name" value="Helicase_C"/>
    <property type="match status" value="1"/>
</dbReference>
<dbReference type="SMART" id="SM00490">
    <property type="entry name" value="HELICc"/>
    <property type="match status" value="1"/>
</dbReference>
<name>A0A0R1RX34_9LACO</name>
<dbReference type="SMART" id="SM00487">
    <property type="entry name" value="DEXDc"/>
    <property type="match status" value="1"/>
</dbReference>
<dbReference type="Pfam" id="PF00270">
    <property type="entry name" value="DEAD"/>
    <property type="match status" value="1"/>
</dbReference>
<keyword evidence="5" id="KW-0963">Cytoplasm</keyword>
<sequence length="450" mass="51310">MAEMFTSFNFQPYLYDALKDLNFREPTPVQTKVIPLVKAGKSVIGQSQTGSGKTHAFLLPIFDKIDPEKDEVQVVITTPSRELAYQIYDAAKQIAGFGSDKLIVHNYVGGTDKVRQINQLKRHQPQIVIGTPGRIWDLISAQALDVHTANQFVIDEADMTLDMGFLDQVDKIAGSLPEHLQMMVFSATIPEKLRPFLRKYMNNPVVEEIPVTSVINPDVNNWLLSTKGKSKNALIHRLVTMGDPYLVLIFANTKTRVEEIHEYLQKQNLKVAMIHGDIKPRERKRVMRQVHNLDFQFVVATDLAARGIDIDGVSMVINDEIPTDLDFFIHRVGRTGRKGMNGTAVTLYEPGDDKAVSELERLGVKFQDKEIKNNELVDTYDRLRRTKRKPRQEELDITMKGYVKKQKKTVKPGYKKKIKGAIADQAIQKRRIEQRADFRRTKKAKKNSSR</sequence>
<organism evidence="10 11">
    <name type="scientific">Paucilactobacillus oligofermentans DSM 15707 = LMG 22743</name>
    <dbReference type="NCBI Taxonomy" id="1423778"/>
    <lineage>
        <taxon>Bacteria</taxon>
        <taxon>Bacillati</taxon>
        <taxon>Bacillota</taxon>
        <taxon>Bacilli</taxon>
        <taxon>Lactobacillales</taxon>
        <taxon>Lactobacillaceae</taxon>
        <taxon>Paucilactobacillus</taxon>
    </lineage>
</organism>
<proteinExistence type="inferred from homology"/>
<dbReference type="AlphaFoldDB" id="A0A0R1RX34"/>
<dbReference type="InterPro" id="IPR001650">
    <property type="entry name" value="Helicase_C-like"/>
</dbReference>
<evidence type="ECO:0000313" key="11">
    <source>
        <dbReference type="Proteomes" id="UP000051697"/>
    </source>
</evidence>
<dbReference type="InterPro" id="IPR014001">
    <property type="entry name" value="Helicase_ATP-bd"/>
</dbReference>
<keyword evidence="3 5" id="KW-0347">Helicase</keyword>
<comment type="catalytic activity">
    <reaction evidence="5">
        <text>ATP + H2O = ADP + phosphate + H(+)</text>
        <dbReference type="Rhea" id="RHEA:13065"/>
        <dbReference type="ChEBI" id="CHEBI:15377"/>
        <dbReference type="ChEBI" id="CHEBI:15378"/>
        <dbReference type="ChEBI" id="CHEBI:30616"/>
        <dbReference type="ChEBI" id="CHEBI:43474"/>
        <dbReference type="ChEBI" id="CHEBI:456216"/>
        <dbReference type="EC" id="3.6.4.13"/>
    </reaction>
</comment>
<dbReference type="GO" id="GO:0009409">
    <property type="term" value="P:response to cold"/>
    <property type="evidence" value="ECO:0007669"/>
    <property type="project" value="InterPro"/>
</dbReference>
<comment type="similarity">
    <text evidence="5">Belongs to the DEAD box helicase family. CshB subfamily.</text>
</comment>
<dbReference type="GO" id="GO:0005524">
    <property type="term" value="F:ATP binding"/>
    <property type="evidence" value="ECO:0007669"/>
    <property type="project" value="UniProtKB-UniRule"/>
</dbReference>